<dbReference type="InterPro" id="IPR028995">
    <property type="entry name" value="Glyco_hydro_57/38_cen_sf"/>
</dbReference>
<dbReference type="GO" id="GO:0003844">
    <property type="term" value="F:1,4-alpha-glucan branching enzyme activity"/>
    <property type="evidence" value="ECO:0007669"/>
    <property type="project" value="InterPro"/>
</dbReference>
<protein>
    <submittedName>
        <fullName evidence="8">DUF1957 domain-containing protein</fullName>
    </submittedName>
</protein>
<dbReference type="EMBL" id="PEWV01000005">
    <property type="protein sequence ID" value="PIU42438.1"/>
    <property type="molecule type" value="Genomic_DNA"/>
</dbReference>
<evidence type="ECO:0000256" key="5">
    <source>
        <dbReference type="RuleBase" id="RU361196"/>
    </source>
</evidence>
<keyword evidence="2 5" id="KW-0119">Carbohydrate metabolism</keyword>
<dbReference type="Pfam" id="PF09210">
    <property type="entry name" value="BE_C"/>
    <property type="match status" value="1"/>
</dbReference>
<dbReference type="SUPFAM" id="SSF88713">
    <property type="entry name" value="Glycoside hydrolase/deacetylase"/>
    <property type="match status" value="1"/>
</dbReference>
<name>A0A2J0KVC5_9BACT</name>
<organism evidence="8 9">
    <name type="scientific">Candidatus Aquitaenariimonas noxiae</name>
    <dbReference type="NCBI Taxonomy" id="1974741"/>
    <lineage>
        <taxon>Bacteria</taxon>
        <taxon>Pseudomonadati</taxon>
        <taxon>Candidatus Omnitrophota</taxon>
        <taxon>Candidatus Aquitaenariimonas</taxon>
    </lineage>
</organism>
<evidence type="ECO:0000259" key="6">
    <source>
        <dbReference type="Pfam" id="PF03065"/>
    </source>
</evidence>
<dbReference type="Gene3D" id="1.20.1430.10">
    <property type="entry name" value="Families 57/38 glycoside transferase, middle domain"/>
    <property type="match status" value="1"/>
</dbReference>
<evidence type="ECO:0000256" key="1">
    <source>
        <dbReference type="ARBA" id="ARBA00006821"/>
    </source>
</evidence>
<feature type="active site" description="Proton donor" evidence="3">
    <location>
        <position position="351"/>
    </location>
</feature>
<reference evidence="8 9" key="1">
    <citation type="submission" date="2017-09" db="EMBL/GenBank/DDBJ databases">
        <title>Depth-based differentiation of microbial function through sediment-hosted aquifers and enrichment of novel symbionts in the deep terrestrial subsurface.</title>
        <authorList>
            <person name="Probst A.J."/>
            <person name="Ladd B."/>
            <person name="Jarett J.K."/>
            <person name="Geller-Mcgrath D.E."/>
            <person name="Sieber C.M."/>
            <person name="Emerson J.B."/>
            <person name="Anantharaman K."/>
            <person name="Thomas B.C."/>
            <person name="Malmstrom R."/>
            <person name="Stieglmeier M."/>
            <person name="Klingl A."/>
            <person name="Woyke T."/>
            <person name="Ryan C.M."/>
            <person name="Banfield J.F."/>
        </authorList>
    </citation>
    <scope>NUCLEOTIDE SEQUENCE [LARGE SCALE GENOMIC DNA]</scope>
    <source>
        <strain evidence="8">CG07_land_8_20_14_0_80_42_15</strain>
    </source>
</reference>
<comment type="caution">
    <text evidence="8">The sequence shown here is derived from an EMBL/GenBank/DDBJ whole genome shotgun (WGS) entry which is preliminary data.</text>
</comment>
<feature type="binding site" evidence="4">
    <location>
        <position position="259"/>
    </location>
    <ligand>
        <name>substrate</name>
    </ligand>
</feature>
<evidence type="ECO:0000256" key="4">
    <source>
        <dbReference type="PIRSR" id="PIRSR640042-2"/>
    </source>
</evidence>
<evidence type="ECO:0000313" key="9">
    <source>
        <dbReference type="Proteomes" id="UP000230052"/>
    </source>
</evidence>
<dbReference type="GO" id="GO:0005576">
    <property type="term" value="C:extracellular region"/>
    <property type="evidence" value="ECO:0007669"/>
    <property type="project" value="TreeGrafter"/>
</dbReference>
<evidence type="ECO:0000256" key="2">
    <source>
        <dbReference type="ARBA" id="ARBA00023277"/>
    </source>
</evidence>
<evidence type="ECO:0000256" key="3">
    <source>
        <dbReference type="PIRSR" id="PIRSR640042-1"/>
    </source>
</evidence>
<feature type="active site" description="Nucleophile" evidence="3">
    <location>
        <position position="190"/>
    </location>
</feature>
<dbReference type="AlphaFoldDB" id="A0A2J0KVC5"/>
<feature type="binding site" evidence="4">
    <location>
        <position position="242"/>
    </location>
    <ligand>
        <name>substrate</name>
    </ligand>
</feature>
<accession>A0A2J0KVC5</accession>
<dbReference type="Pfam" id="PF03065">
    <property type="entry name" value="Glyco_hydro_57"/>
    <property type="match status" value="1"/>
</dbReference>
<dbReference type="PANTHER" id="PTHR41695">
    <property type="entry name" value="1,4-ALPHA-GLUCAN BRANCHING ENZYME RV3031-RELATED"/>
    <property type="match status" value="1"/>
</dbReference>
<dbReference type="InterPro" id="IPR004300">
    <property type="entry name" value="Glyco_hydro_57_N"/>
</dbReference>
<evidence type="ECO:0000259" key="7">
    <source>
        <dbReference type="Pfam" id="PF09210"/>
    </source>
</evidence>
<proteinExistence type="inferred from homology"/>
<gene>
    <name evidence="8" type="ORF">COS99_00310</name>
</gene>
<dbReference type="PANTHER" id="PTHR41695:SF1">
    <property type="entry name" value="1,4-ALPHA-GLUCAN BRANCHING ENZYME TK1436"/>
    <property type="match status" value="1"/>
</dbReference>
<dbReference type="SUPFAM" id="SSF88688">
    <property type="entry name" value="Families 57/38 glycoside transferase middle domain"/>
    <property type="match status" value="1"/>
</dbReference>
<feature type="binding site" evidence="4">
    <location>
        <position position="405"/>
    </location>
    <ligand>
        <name>substrate</name>
    </ligand>
</feature>
<dbReference type="Proteomes" id="UP000230052">
    <property type="component" value="Unassembled WGS sequence"/>
</dbReference>
<feature type="binding site" evidence="4">
    <location>
        <position position="470"/>
    </location>
    <ligand>
        <name>substrate</name>
    </ligand>
</feature>
<dbReference type="Gene3D" id="3.20.110.10">
    <property type="entry name" value="Glycoside hydrolase 38, N terminal domain"/>
    <property type="match status" value="1"/>
</dbReference>
<dbReference type="InterPro" id="IPR011330">
    <property type="entry name" value="Glyco_hydro/deAcase_b/a-brl"/>
</dbReference>
<sequence>MYKGYLCLMLHAHLPFVRHPEEEYFLEENWLYEAITETYVPLIQMFERLVKDGVDFRITMSLTPPLASMLQDPFLQFRYIRHLEKLIELATKEVERTGYDSRFHGIALMYHRRLLEAKELYVHRYHRDLVKAFKLFQDMGYIEIIGSCATHGFLPLLSVNPSDVKAQIHIGVDHYTKTFGRPPKGFWLPECGYYAGVDQVLKEAGIRYFFVDSHGILNADPLPRFGVYAPIYCPSGVAAFGRDWESSKQVWSSKEGYPGDPDYREYYKDIGYELDYDYVKPYIHPAGIRVNTGLKYWRITGNSEHKEPYVPDWAREKAAQHAGNFMYNREKQIEHLSYHIDRKPIIISPYDAELFGHWWFEGPMWIEFLARKMYYDQKTIKLITPSEYLYEYPTNQMAVPSTSSWGYKGYNEVWIEGSNDWLYRHMHKAGERMKELADKFSPFLEKGGGSIYKRALNQAARELVLAQSSDWAFIMKTGTMVPYAHKRAKTHIGRFTRIYESLMNRTINLDRAWLAEVEDRDNLFYDMDCAKYYTSNFKPKIVSAKKQSRERSRFNRTNNAKCLTS</sequence>
<dbReference type="CDD" id="cd10792">
    <property type="entry name" value="GH57N_AmyC_like"/>
    <property type="match status" value="1"/>
</dbReference>
<evidence type="ECO:0000313" key="8">
    <source>
        <dbReference type="EMBL" id="PIU42438.1"/>
    </source>
</evidence>
<dbReference type="GO" id="GO:0030979">
    <property type="term" value="P:alpha-glucan biosynthetic process"/>
    <property type="evidence" value="ECO:0007669"/>
    <property type="project" value="InterPro"/>
</dbReference>
<comment type="similarity">
    <text evidence="1 5">Belongs to the glycosyl hydrolase 57 family.</text>
</comment>
<dbReference type="InterPro" id="IPR040042">
    <property type="entry name" value="Branching_enz_MT3115-like"/>
</dbReference>
<dbReference type="InterPro" id="IPR037090">
    <property type="entry name" value="57_glycoside_trans_central"/>
</dbReference>
<feature type="domain" description="Glycoside hydrolase family 57 N-terminal" evidence="6">
    <location>
        <begin position="8"/>
        <end position="329"/>
    </location>
</feature>
<dbReference type="InterPro" id="IPR015293">
    <property type="entry name" value="BE_C"/>
</dbReference>
<feature type="domain" description="1,4-alpha-glucan branching enzyme C-terminal" evidence="7">
    <location>
        <begin position="425"/>
        <end position="532"/>
    </location>
</feature>
<dbReference type="InterPro" id="IPR027291">
    <property type="entry name" value="Glyco_hydro_38_N_sf"/>
</dbReference>